<reference evidence="3 4" key="1">
    <citation type="submission" date="2020-12" db="EMBL/GenBank/DDBJ databases">
        <title>Effect of drift, selection, and recombination on the evolution of hybrid genomes in Candida yeast pathogens.</title>
        <authorList>
            <person name="Mixao V."/>
            <person name="Ksiezopolska E."/>
            <person name="Saus E."/>
            <person name="Boekhout T."/>
            <person name="Gacser A."/>
            <person name="Gabaldon T."/>
        </authorList>
    </citation>
    <scope>NUCLEOTIDE SEQUENCE [LARGE SCALE GENOMIC DNA]</scope>
    <source>
        <strain evidence="3 4">BP57</strain>
    </source>
</reference>
<dbReference type="GO" id="GO:0005737">
    <property type="term" value="C:cytoplasm"/>
    <property type="evidence" value="ECO:0007669"/>
    <property type="project" value="TreeGrafter"/>
</dbReference>
<dbReference type="InterPro" id="IPR000246">
    <property type="entry name" value="Peptidase_T2"/>
</dbReference>
<dbReference type="GO" id="GO:0051604">
    <property type="term" value="P:protein maturation"/>
    <property type="evidence" value="ECO:0007669"/>
    <property type="project" value="TreeGrafter"/>
</dbReference>
<dbReference type="Pfam" id="PF01112">
    <property type="entry name" value="Asparaginase_2"/>
    <property type="match status" value="1"/>
</dbReference>
<dbReference type="GeneID" id="93652196"/>
<proteinExistence type="predicted"/>
<feature type="site" description="Cleavage; by autolysis" evidence="2">
    <location>
        <begin position="160"/>
        <end position="161"/>
    </location>
</feature>
<evidence type="ECO:0008006" key="5">
    <source>
        <dbReference type="Google" id="ProtNLM"/>
    </source>
</evidence>
<evidence type="ECO:0000313" key="4">
    <source>
        <dbReference type="Proteomes" id="UP000669133"/>
    </source>
</evidence>
<dbReference type="EMBL" id="JAEOAQ010000004">
    <property type="protein sequence ID" value="KAG5418849.1"/>
    <property type="molecule type" value="Genomic_DNA"/>
</dbReference>
<feature type="active site" description="Nucleophile" evidence="1">
    <location>
        <position position="161"/>
    </location>
</feature>
<organism evidence="3 4">
    <name type="scientific">Candida metapsilosis</name>
    <dbReference type="NCBI Taxonomy" id="273372"/>
    <lineage>
        <taxon>Eukaryota</taxon>
        <taxon>Fungi</taxon>
        <taxon>Dikarya</taxon>
        <taxon>Ascomycota</taxon>
        <taxon>Saccharomycotina</taxon>
        <taxon>Pichiomycetes</taxon>
        <taxon>Debaryomycetaceae</taxon>
        <taxon>Candida/Lodderomyces clade</taxon>
        <taxon>Candida</taxon>
    </lineage>
</organism>
<dbReference type="OrthoDB" id="77601at2759"/>
<comment type="caution">
    <text evidence="3">The sequence shown here is derived from an EMBL/GenBank/DDBJ whole genome shotgun (WGS) entry which is preliminary data.</text>
</comment>
<dbReference type="AlphaFoldDB" id="A0A8H8DAK5"/>
<keyword evidence="4" id="KW-1185">Reference proteome</keyword>
<dbReference type="PANTHER" id="PTHR10188:SF8">
    <property type="entry name" value="THREONINE ASPARTASE 1"/>
    <property type="match status" value="1"/>
</dbReference>
<dbReference type="Gene3D" id="3.60.20.30">
    <property type="entry name" value="(Glycosyl)asparaginase"/>
    <property type="match status" value="1"/>
</dbReference>
<evidence type="ECO:0000256" key="1">
    <source>
        <dbReference type="PIRSR" id="PIRSR600246-1"/>
    </source>
</evidence>
<sequence length="313" mass="34743">MGHGLDQIVILHIGAGKHNAKDNDQYVRLMKKALEKSDVVEINGILEKSPLTNTGYGSSLNILGEVEIDASYIKSDGESGALSGLQVQVPTEEMFRIYNNINKQYSRDTNLSRPLSLHCSSLRRYMDIASDDHLVSAKSQKIYNLYKDRIFQYAGDDVNDTIGTIVIDADQTTLSTSSGGHFFKLPGRIGCAGIIGAAIYYEKIDDTEISCMCSGNGEQIIQHSLAQLIVTNVHRMDEGEYGTQLEKLLLSKSKDIYCGFIAVLRRSNGVTHLLYGHTTETFYFGTRVNDSTRVILSSVEQKGKFTFGEYKLQ</sequence>
<dbReference type="SUPFAM" id="SSF56235">
    <property type="entry name" value="N-terminal nucleophile aminohydrolases (Ntn hydrolases)"/>
    <property type="match status" value="1"/>
</dbReference>
<dbReference type="PANTHER" id="PTHR10188">
    <property type="entry name" value="L-ASPARAGINASE"/>
    <property type="match status" value="1"/>
</dbReference>
<dbReference type="Proteomes" id="UP000669133">
    <property type="component" value="Unassembled WGS sequence"/>
</dbReference>
<accession>A0A8H8DAK5</accession>
<evidence type="ECO:0000313" key="3">
    <source>
        <dbReference type="EMBL" id="KAG5418849.1"/>
    </source>
</evidence>
<dbReference type="InterPro" id="IPR029055">
    <property type="entry name" value="Ntn_hydrolases_N"/>
</dbReference>
<dbReference type="RefSeq" id="XP_067547965.1">
    <property type="nucleotide sequence ID" value="XM_067692546.1"/>
</dbReference>
<evidence type="ECO:0000256" key="2">
    <source>
        <dbReference type="PIRSR" id="PIRSR600246-3"/>
    </source>
</evidence>
<name>A0A8H8DAK5_9ASCO</name>
<dbReference type="GO" id="GO:0004298">
    <property type="term" value="F:threonine-type endopeptidase activity"/>
    <property type="evidence" value="ECO:0007669"/>
    <property type="project" value="TreeGrafter"/>
</dbReference>
<gene>
    <name evidence="3" type="ORF">I9W82_003567</name>
</gene>
<protein>
    <recommendedName>
        <fullName evidence="5">L-asparaginase</fullName>
    </recommendedName>
</protein>